<evidence type="ECO:0000256" key="9">
    <source>
        <dbReference type="SAM" id="SignalP"/>
    </source>
</evidence>
<sequence>MCYMHLPSWCIIILTWVPLFYQPRCGTPDASNHLAVPHLYMTCRRAYLRASTCKSPKSEINHVCSYLY</sequence>
<dbReference type="InParanoid" id="A0A0C3J0A0"/>
<keyword evidence="8" id="KW-0865">Zymogen</keyword>
<evidence type="ECO:0000256" key="3">
    <source>
        <dbReference type="ARBA" id="ARBA00022723"/>
    </source>
</evidence>
<dbReference type="GO" id="GO:0031012">
    <property type="term" value="C:extracellular matrix"/>
    <property type="evidence" value="ECO:0007669"/>
    <property type="project" value="InterPro"/>
</dbReference>
<evidence type="ECO:0000256" key="1">
    <source>
        <dbReference type="ARBA" id="ARBA00001947"/>
    </source>
</evidence>
<proteinExistence type="predicted"/>
<evidence type="ECO:0000256" key="2">
    <source>
        <dbReference type="ARBA" id="ARBA00022670"/>
    </source>
</evidence>
<dbReference type="HOGENOM" id="CLU_2794976_0_0_1"/>
<keyword evidence="5" id="KW-0378">Hydrolase</keyword>
<feature type="signal peptide" evidence="9">
    <location>
        <begin position="1"/>
        <end position="26"/>
    </location>
</feature>
<evidence type="ECO:0000313" key="11">
    <source>
        <dbReference type="Proteomes" id="UP000054217"/>
    </source>
</evidence>
<evidence type="ECO:0000256" key="5">
    <source>
        <dbReference type="ARBA" id="ARBA00022801"/>
    </source>
</evidence>
<dbReference type="GO" id="GO:0006508">
    <property type="term" value="P:proteolysis"/>
    <property type="evidence" value="ECO:0007669"/>
    <property type="project" value="UniProtKB-KW"/>
</dbReference>
<evidence type="ECO:0000313" key="10">
    <source>
        <dbReference type="EMBL" id="KIO02523.1"/>
    </source>
</evidence>
<dbReference type="GO" id="GO:0008270">
    <property type="term" value="F:zinc ion binding"/>
    <property type="evidence" value="ECO:0007669"/>
    <property type="project" value="InterPro"/>
</dbReference>
<evidence type="ECO:0000256" key="8">
    <source>
        <dbReference type="ARBA" id="ARBA00023145"/>
    </source>
</evidence>
<protein>
    <recommendedName>
        <fullName evidence="12">Secreted protein</fullName>
    </recommendedName>
</protein>
<evidence type="ECO:0000256" key="7">
    <source>
        <dbReference type="ARBA" id="ARBA00023049"/>
    </source>
</evidence>
<comment type="cofactor">
    <cofactor evidence="1">
        <name>Zn(2+)</name>
        <dbReference type="ChEBI" id="CHEBI:29105"/>
    </cofactor>
</comment>
<accession>A0A0C3J0A0</accession>
<keyword evidence="6" id="KW-0862">Zinc</keyword>
<dbReference type="AlphaFoldDB" id="A0A0C3J0A0"/>
<gene>
    <name evidence="10" type="ORF">M404DRAFT_650466</name>
</gene>
<dbReference type="EMBL" id="KN831981">
    <property type="protein sequence ID" value="KIO02523.1"/>
    <property type="molecule type" value="Genomic_DNA"/>
</dbReference>
<evidence type="ECO:0000256" key="4">
    <source>
        <dbReference type="ARBA" id="ARBA00022729"/>
    </source>
</evidence>
<organism evidence="10 11">
    <name type="scientific">Pisolithus tinctorius Marx 270</name>
    <dbReference type="NCBI Taxonomy" id="870435"/>
    <lineage>
        <taxon>Eukaryota</taxon>
        <taxon>Fungi</taxon>
        <taxon>Dikarya</taxon>
        <taxon>Basidiomycota</taxon>
        <taxon>Agaricomycotina</taxon>
        <taxon>Agaricomycetes</taxon>
        <taxon>Agaricomycetidae</taxon>
        <taxon>Boletales</taxon>
        <taxon>Sclerodermatineae</taxon>
        <taxon>Pisolithaceae</taxon>
        <taxon>Pisolithus</taxon>
    </lineage>
</organism>
<dbReference type="PROSITE" id="PS00546">
    <property type="entry name" value="CYSTEINE_SWITCH"/>
    <property type="match status" value="1"/>
</dbReference>
<keyword evidence="7" id="KW-0482">Metalloprotease</keyword>
<reference evidence="11" key="2">
    <citation type="submission" date="2015-01" db="EMBL/GenBank/DDBJ databases">
        <title>Evolutionary Origins and Diversification of the Mycorrhizal Mutualists.</title>
        <authorList>
            <consortium name="DOE Joint Genome Institute"/>
            <consortium name="Mycorrhizal Genomics Consortium"/>
            <person name="Kohler A."/>
            <person name="Kuo A."/>
            <person name="Nagy L.G."/>
            <person name="Floudas D."/>
            <person name="Copeland A."/>
            <person name="Barry K.W."/>
            <person name="Cichocki N."/>
            <person name="Veneault-Fourrey C."/>
            <person name="LaButti K."/>
            <person name="Lindquist E.A."/>
            <person name="Lipzen A."/>
            <person name="Lundell T."/>
            <person name="Morin E."/>
            <person name="Murat C."/>
            <person name="Riley R."/>
            <person name="Ohm R."/>
            <person name="Sun H."/>
            <person name="Tunlid A."/>
            <person name="Henrissat B."/>
            <person name="Grigoriev I.V."/>
            <person name="Hibbett D.S."/>
            <person name="Martin F."/>
        </authorList>
    </citation>
    <scope>NUCLEOTIDE SEQUENCE [LARGE SCALE GENOMIC DNA]</scope>
    <source>
        <strain evidence="11">Marx 270</strain>
    </source>
</reference>
<keyword evidence="3" id="KW-0479">Metal-binding</keyword>
<keyword evidence="11" id="KW-1185">Reference proteome</keyword>
<dbReference type="InterPro" id="IPR021158">
    <property type="entry name" value="Pept_M10A_Zn_BS"/>
</dbReference>
<dbReference type="GO" id="GO:0004222">
    <property type="term" value="F:metalloendopeptidase activity"/>
    <property type="evidence" value="ECO:0007669"/>
    <property type="project" value="InterPro"/>
</dbReference>
<reference evidence="10 11" key="1">
    <citation type="submission" date="2014-04" db="EMBL/GenBank/DDBJ databases">
        <authorList>
            <consortium name="DOE Joint Genome Institute"/>
            <person name="Kuo A."/>
            <person name="Kohler A."/>
            <person name="Costa M.D."/>
            <person name="Nagy L.G."/>
            <person name="Floudas D."/>
            <person name="Copeland A."/>
            <person name="Barry K.W."/>
            <person name="Cichocki N."/>
            <person name="Veneault-Fourrey C."/>
            <person name="LaButti K."/>
            <person name="Lindquist E.A."/>
            <person name="Lipzen A."/>
            <person name="Lundell T."/>
            <person name="Morin E."/>
            <person name="Murat C."/>
            <person name="Sun H."/>
            <person name="Tunlid A."/>
            <person name="Henrissat B."/>
            <person name="Grigoriev I.V."/>
            <person name="Hibbett D.S."/>
            <person name="Martin F."/>
            <person name="Nordberg H.P."/>
            <person name="Cantor M.N."/>
            <person name="Hua S.X."/>
        </authorList>
    </citation>
    <scope>NUCLEOTIDE SEQUENCE [LARGE SCALE GENOMIC DNA]</scope>
    <source>
        <strain evidence="10 11">Marx 270</strain>
    </source>
</reference>
<feature type="chain" id="PRO_5002179140" description="Secreted protein" evidence="9">
    <location>
        <begin position="27"/>
        <end position="68"/>
    </location>
</feature>
<evidence type="ECO:0000256" key="6">
    <source>
        <dbReference type="ARBA" id="ARBA00022833"/>
    </source>
</evidence>
<dbReference type="Proteomes" id="UP000054217">
    <property type="component" value="Unassembled WGS sequence"/>
</dbReference>
<name>A0A0C3J0A0_PISTI</name>
<keyword evidence="4 9" id="KW-0732">Signal</keyword>
<evidence type="ECO:0008006" key="12">
    <source>
        <dbReference type="Google" id="ProtNLM"/>
    </source>
</evidence>
<keyword evidence="2" id="KW-0645">Protease</keyword>